<gene>
    <name evidence="12" type="ORF">CLV63_10268</name>
</gene>
<evidence type="ECO:0000256" key="6">
    <source>
        <dbReference type="ARBA" id="ARBA00023002"/>
    </source>
</evidence>
<dbReference type="GO" id="GO:0020037">
    <property type="term" value="F:heme binding"/>
    <property type="evidence" value="ECO:0007669"/>
    <property type="project" value="InterPro"/>
</dbReference>
<dbReference type="EMBL" id="PYGA01000002">
    <property type="protein sequence ID" value="PSK99941.1"/>
    <property type="molecule type" value="Genomic_DNA"/>
</dbReference>
<feature type="domain" description="Dyp-type peroxidase N-terminal" evidence="10">
    <location>
        <begin position="73"/>
        <end position="223"/>
    </location>
</feature>
<dbReference type="PANTHER" id="PTHR30521:SF4">
    <property type="entry name" value="DEFERROCHELATASE"/>
    <property type="match status" value="1"/>
</dbReference>
<evidence type="ECO:0000256" key="2">
    <source>
        <dbReference type="ARBA" id="ARBA00022559"/>
    </source>
</evidence>
<dbReference type="InterPro" id="IPR048328">
    <property type="entry name" value="Dyp_perox_C"/>
</dbReference>
<keyword evidence="6" id="KW-0560">Oxidoreductase</keyword>
<evidence type="ECO:0000259" key="11">
    <source>
        <dbReference type="Pfam" id="PF20628"/>
    </source>
</evidence>
<evidence type="ECO:0000256" key="7">
    <source>
        <dbReference type="ARBA" id="ARBA00023004"/>
    </source>
</evidence>
<comment type="cofactor">
    <cofactor evidence="1">
        <name>heme b</name>
        <dbReference type="ChEBI" id="CHEBI:60344"/>
    </cofactor>
</comment>
<dbReference type="InterPro" id="IPR006311">
    <property type="entry name" value="TAT_signal"/>
</dbReference>
<evidence type="ECO:0000313" key="13">
    <source>
        <dbReference type="Proteomes" id="UP000240542"/>
    </source>
</evidence>
<evidence type="ECO:0000313" key="12">
    <source>
        <dbReference type="EMBL" id="PSK99941.1"/>
    </source>
</evidence>
<feature type="region of interest" description="Disordered" evidence="9">
    <location>
        <begin position="308"/>
        <end position="346"/>
    </location>
</feature>
<accession>A0A2P8DRV6</accession>
<dbReference type="PANTHER" id="PTHR30521">
    <property type="entry name" value="DEFERROCHELATASE/PEROXIDASE"/>
    <property type="match status" value="1"/>
</dbReference>
<dbReference type="InterPro" id="IPR011008">
    <property type="entry name" value="Dimeric_a/b-barrel"/>
</dbReference>
<protein>
    <submittedName>
        <fullName evidence="12">Dye decolorizing peroxidase</fullName>
    </submittedName>
</protein>
<dbReference type="Pfam" id="PF20628">
    <property type="entry name" value="Dyp_perox_C"/>
    <property type="match status" value="1"/>
</dbReference>
<dbReference type="GO" id="GO:0004601">
    <property type="term" value="F:peroxidase activity"/>
    <property type="evidence" value="ECO:0007669"/>
    <property type="project" value="UniProtKB-KW"/>
</dbReference>
<organism evidence="12 13">
    <name type="scientific">Murinocardiopsis flavida</name>
    <dbReference type="NCBI Taxonomy" id="645275"/>
    <lineage>
        <taxon>Bacteria</taxon>
        <taxon>Bacillati</taxon>
        <taxon>Actinomycetota</taxon>
        <taxon>Actinomycetes</taxon>
        <taxon>Streptosporangiales</taxon>
        <taxon>Nocardiopsidaceae</taxon>
        <taxon>Murinocardiopsis</taxon>
    </lineage>
</organism>
<dbReference type="Proteomes" id="UP000240542">
    <property type="component" value="Unassembled WGS sequence"/>
</dbReference>
<feature type="domain" description="Dyp-type peroxidase C-terminal" evidence="11">
    <location>
        <begin position="235"/>
        <end position="418"/>
    </location>
</feature>
<keyword evidence="2 12" id="KW-0575">Peroxidase</keyword>
<dbReference type="AlphaFoldDB" id="A0A2P8DRV6"/>
<sequence>MTDPRHEPTGATPRQPVSRRGLIAGLGAAGFAGVATGGGAGALAAHREAADTEVRARRLAMAGQRSRAHPTLQHGIAGAAPAFVHVVSVDIAADHRTDPRSARSAAQRILRTWTTQARRLHEEGPAAVPSGAAAAGLLPASLMVTVGLGGRLLGAMDMAARRPEALAELPEFGTDDLRAEWCGGELLLQVGAEDPMVLGAAVQHLLSAVAGLVRVRWSLRGFQRTAAAAAEPAATPRNLMGQIDGTANPPQDRALFDTTVSVRAGSAAHGWMRGGSYLVIRRIRMLLDDWYGEDADHRERVLGRRLSNGAPLGRRNEDDPVPPPSARGADGRPVIPADAHVRRSSPENNLGARMFRRGYTYDEGWRPDGTRDAGLLFMAWQADPRRGFVPVQQSLAADDALNAYIRHEGSALFAVPPAPTGDTPIAQALFAP</sequence>
<evidence type="ECO:0000256" key="5">
    <source>
        <dbReference type="ARBA" id="ARBA00022729"/>
    </source>
</evidence>
<comment type="similarity">
    <text evidence="8">Belongs to the DyP-type peroxidase family.</text>
</comment>
<keyword evidence="13" id="KW-1185">Reference proteome</keyword>
<dbReference type="RefSeq" id="WP_106581336.1">
    <property type="nucleotide sequence ID" value="NZ_PYGA01000002.1"/>
</dbReference>
<keyword evidence="3" id="KW-0349">Heme</keyword>
<keyword evidence="4" id="KW-0479">Metal-binding</keyword>
<dbReference type="GO" id="GO:0005829">
    <property type="term" value="C:cytosol"/>
    <property type="evidence" value="ECO:0007669"/>
    <property type="project" value="TreeGrafter"/>
</dbReference>
<dbReference type="InterPro" id="IPR006314">
    <property type="entry name" value="Dyp_peroxidase"/>
</dbReference>
<proteinExistence type="inferred from homology"/>
<keyword evidence="5" id="KW-0732">Signal</keyword>
<dbReference type="PROSITE" id="PS51404">
    <property type="entry name" value="DYP_PEROXIDASE"/>
    <property type="match status" value="1"/>
</dbReference>
<name>A0A2P8DRV6_9ACTN</name>
<evidence type="ECO:0000259" key="10">
    <source>
        <dbReference type="Pfam" id="PF04261"/>
    </source>
</evidence>
<evidence type="ECO:0000256" key="9">
    <source>
        <dbReference type="SAM" id="MobiDB-lite"/>
    </source>
</evidence>
<reference evidence="12 13" key="1">
    <citation type="submission" date="2018-03" db="EMBL/GenBank/DDBJ databases">
        <title>Genomic Encyclopedia of Archaeal and Bacterial Type Strains, Phase II (KMG-II): from individual species to whole genera.</title>
        <authorList>
            <person name="Goeker M."/>
        </authorList>
    </citation>
    <scope>NUCLEOTIDE SEQUENCE [LARGE SCALE GENOMIC DNA]</scope>
    <source>
        <strain evidence="12 13">DSM 45312</strain>
    </source>
</reference>
<dbReference type="Pfam" id="PF04261">
    <property type="entry name" value="Dyp_perox_N"/>
    <property type="match status" value="1"/>
</dbReference>
<keyword evidence="7" id="KW-0408">Iron</keyword>
<evidence type="ECO:0000256" key="3">
    <source>
        <dbReference type="ARBA" id="ARBA00022617"/>
    </source>
</evidence>
<evidence type="ECO:0000256" key="4">
    <source>
        <dbReference type="ARBA" id="ARBA00022723"/>
    </source>
</evidence>
<evidence type="ECO:0000256" key="8">
    <source>
        <dbReference type="ARBA" id="ARBA00025737"/>
    </source>
</evidence>
<dbReference type="PROSITE" id="PS51318">
    <property type="entry name" value="TAT"/>
    <property type="match status" value="1"/>
</dbReference>
<comment type="caution">
    <text evidence="12">The sequence shown here is derived from an EMBL/GenBank/DDBJ whole genome shotgun (WGS) entry which is preliminary data.</text>
</comment>
<dbReference type="GO" id="GO:0046872">
    <property type="term" value="F:metal ion binding"/>
    <property type="evidence" value="ECO:0007669"/>
    <property type="project" value="UniProtKB-KW"/>
</dbReference>
<dbReference type="InterPro" id="IPR048327">
    <property type="entry name" value="Dyp_perox_N"/>
</dbReference>
<dbReference type="SUPFAM" id="SSF54909">
    <property type="entry name" value="Dimeric alpha+beta barrel"/>
    <property type="match status" value="1"/>
</dbReference>
<evidence type="ECO:0000256" key="1">
    <source>
        <dbReference type="ARBA" id="ARBA00001970"/>
    </source>
</evidence>
<dbReference type="OrthoDB" id="9781066at2"/>
<dbReference type="NCBIfam" id="TIGR01413">
    <property type="entry name" value="Dyp_perox_fam"/>
    <property type="match status" value="1"/>
</dbReference>